<evidence type="ECO:0000256" key="1">
    <source>
        <dbReference type="SAM" id="MobiDB-lite"/>
    </source>
</evidence>
<accession>A0A7Y1MU03</accession>
<dbReference type="Proteomes" id="UP000542111">
    <property type="component" value="Unassembled WGS sequence"/>
</dbReference>
<name>A0A7Y1MU03_9PSED</name>
<proteinExistence type="predicted"/>
<protein>
    <submittedName>
        <fullName evidence="2">Uncharacterized protein</fullName>
    </submittedName>
</protein>
<sequence length="62" mass="7300">MNTFFITDNGNLIEVIERVMQIKFFTPWGAATQPRTNYEYQDRGEASEEDRRRIPRELGGYA</sequence>
<evidence type="ECO:0000313" key="2">
    <source>
        <dbReference type="EMBL" id="NNA98367.1"/>
    </source>
</evidence>
<dbReference type="GeneID" id="55537530"/>
<dbReference type="AlphaFoldDB" id="A0A7Y1MU03"/>
<dbReference type="EMBL" id="JAAQYP010000054">
    <property type="protein sequence ID" value="NNA98367.1"/>
    <property type="molecule type" value="Genomic_DNA"/>
</dbReference>
<gene>
    <name evidence="2" type="ORF">HBO33_24705</name>
</gene>
<comment type="caution">
    <text evidence="2">The sequence shown here is derived from an EMBL/GenBank/DDBJ whole genome shotgun (WGS) entry which is preliminary data.</text>
</comment>
<feature type="region of interest" description="Disordered" evidence="1">
    <location>
        <begin position="35"/>
        <end position="62"/>
    </location>
</feature>
<dbReference type="RefSeq" id="WP_130898264.1">
    <property type="nucleotide sequence ID" value="NZ_CBCRYT010000090.1"/>
</dbReference>
<organism evidence="2 3">
    <name type="scientific">Pseudomonas gessardii</name>
    <dbReference type="NCBI Taxonomy" id="78544"/>
    <lineage>
        <taxon>Bacteria</taxon>
        <taxon>Pseudomonadati</taxon>
        <taxon>Pseudomonadota</taxon>
        <taxon>Gammaproteobacteria</taxon>
        <taxon>Pseudomonadales</taxon>
        <taxon>Pseudomonadaceae</taxon>
        <taxon>Pseudomonas</taxon>
    </lineage>
</organism>
<reference evidence="2 3" key="1">
    <citation type="journal article" date="2020" name="Front. Microbiol.">
        <title>Genetic Organization of the aprX-lipA2 Operon Affects the Proteolytic Potential of Pseudomonas Species in Milk.</title>
        <authorList>
            <person name="Maier C."/>
            <person name="Huptas C."/>
            <person name="von Neubeck M."/>
            <person name="Scherer S."/>
            <person name="Wenning M."/>
            <person name="Lucking G."/>
        </authorList>
    </citation>
    <scope>NUCLEOTIDE SEQUENCE [LARGE SCALE GENOMIC DNA]</scope>
    <source>
        <strain evidence="2 3">G4779</strain>
    </source>
</reference>
<evidence type="ECO:0000313" key="3">
    <source>
        <dbReference type="Proteomes" id="UP000542111"/>
    </source>
</evidence>
<feature type="compositionally biased region" description="Basic and acidic residues" evidence="1">
    <location>
        <begin position="40"/>
        <end position="56"/>
    </location>
</feature>